<dbReference type="EMBL" id="CGIH01000050">
    <property type="protein sequence ID" value="CFY07396.1"/>
    <property type="molecule type" value="Genomic_DNA"/>
</dbReference>
<dbReference type="Gene3D" id="3.60.15.10">
    <property type="entry name" value="Ribonuclease Z/Hydroxyacylglutathione hydrolase-like"/>
    <property type="match status" value="1"/>
</dbReference>
<accession>A0A0E4GFD7</accession>
<dbReference type="RefSeq" id="WP_052729797.1">
    <property type="nucleotide sequence ID" value="NZ_CGIH01000050.1"/>
</dbReference>
<dbReference type="InterPro" id="IPR001279">
    <property type="entry name" value="Metallo-B-lactamas"/>
</dbReference>
<dbReference type="OrthoDB" id="9803916at2"/>
<dbReference type="STRING" id="690567.2657"/>
<dbReference type="CDD" id="cd07732">
    <property type="entry name" value="metallo-hydrolase-like_MBL-fold"/>
    <property type="match status" value="1"/>
</dbReference>
<protein>
    <submittedName>
        <fullName evidence="2">Beta-lactamase-like</fullName>
    </submittedName>
</protein>
<dbReference type="Pfam" id="PF12706">
    <property type="entry name" value="Lactamase_B_2"/>
    <property type="match status" value="1"/>
</dbReference>
<evidence type="ECO:0000313" key="2">
    <source>
        <dbReference type="EMBL" id="CFY07396.1"/>
    </source>
</evidence>
<gene>
    <name evidence="2" type="ORF">2657</name>
</gene>
<reference evidence="2 3" key="1">
    <citation type="submission" date="2015-03" db="EMBL/GenBank/DDBJ databases">
        <authorList>
            <person name="Murphy D."/>
        </authorList>
    </citation>
    <scope>NUCLEOTIDE SEQUENCE [LARGE SCALE GENOMIC DNA]</scope>
    <source>
        <strain evidence="2 3">OL-4</strain>
    </source>
</reference>
<feature type="domain" description="Metallo-beta-lactamase" evidence="1">
    <location>
        <begin position="11"/>
        <end position="203"/>
    </location>
</feature>
<keyword evidence="3" id="KW-1185">Reference proteome</keyword>
<organism evidence="2 3">
    <name type="scientific">Syntrophomonas zehnderi OL-4</name>
    <dbReference type="NCBI Taxonomy" id="690567"/>
    <lineage>
        <taxon>Bacteria</taxon>
        <taxon>Bacillati</taxon>
        <taxon>Bacillota</taxon>
        <taxon>Clostridia</taxon>
        <taxon>Eubacteriales</taxon>
        <taxon>Syntrophomonadaceae</taxon>
        <taxon>Syntrophomonas</taxon>
    </lineage>
</organism>
<dbReference type="SUPFAM" id="SSF56281">
    <property type="entry name" value="Metallo-hydrolase/oxidoreductase"/>
    <property type="match status" value="1"/>
</dbReference>
<dbReference type="PANTHER" id="PTHR43694:SF1">
    <property type="entry name" value="RIBONUCLEASE J"/>
    <property type="match status" value="1"/>
</dbReference>
<dbReference type="AlphaFoldDB" id="A0A0E4GFD7"/>
<evidence type="ECO:0000313" key="3">
    <source>
        <dbReference type="Proteomes" id="UP000045545"/>
    </source>
</evidence>
<dbReference type="SMART" id="SM00849">
    <property type="entry name" value="Lactamase_B"/>
    <property type="match status" value="1"/>
</dbReference>
<dbReference type="InterPro" id="IPR036866">
    <property type="entry name" value="RibonucZ/Hydroxyglut_hydro"/>
</dbReference>
<name>A0A0E4GFD7_9FIRM</name>
<sequence length="251" mass="28275">MRLTIYRGTHEIGGTLIECSTEKTRLLIDAGYPLFLNGMPVETKAALLSPEKLLEIGVLPAIDGLYSWDKPSFDAVIISHAHIDHYGLTKYIHHDIPIYVSAGTETLIELSQTFKIYDSYPINAHKFKMYEPFSIGDILVKPYLMDHSAFDAAAFELKGEGKTLIYSGDFRGHGRKAVCLDVFIQNASKQADLLLIEGTMLGRLDEKVMTEDLLEEEIINEVKSRNGPVLFQCSRTVLLTLFSFCLSYFHF</sequence>
<dbReference type="Proteomes" id="UP000045545">
    <property type="component" value="Unassembled WGS sequence"/>
</dbReference>
<proteinExistence type="predicted"/>
<dbReference type="PANTHER" id="PTHR43694">
    <property type="entry name" value="RIBONUCLEASE J"/>
    <property type="match status" value="1"/>
</dbReference>
<evidence type="ECO:0000259" key="1">
    <source>
        <dbReference type="SMART" id="SM00849"/>
    </source>
</evidence>